<evidence type="ECO:0000313" key="1">
    <source>
        <dbReference type="EMBL" id="MET3585018.1"/>
    </source>
</evidence>
<accession>A0ABV2H3B1</accession>
<gene>
    <name evidence="1" type="ORF">ABID21_001119</name>
</gene>
<organism evidence="1 2">
    <name type="scientific">Pseudorhizobium tarimense</name>
    <dbReference type="NCBI Taxonomy" id="1079109"/>
    <lineage>
        <taxon>Bacteria</taxon>
        <taxon>Pseudomonadati</taxon>
        <taxon>Pseudomonadota</taxon>
        <taxon>Alphaproteobacteria</taxon>
        <taxon>Hyphomicrobiales</taxon>
        <taxon>Rhizobiaceae</taxon>
        <taxon>Rhizobium/Agrobacterium group</taxon>
        <taxon>Pseudorhizobium</taxon>
    </lineage>
</organism>
<evidence type="ECO:0000313" key="2">
    <source>
        <dbReference type="Proteomes" id="UP001549031"/>
    </source>
</evidence>
<dbReference type="SUPFAM" id="SSF141371">
    <property type="entry name" value="PilZ domain-like"/>
    <property type="match status" value="1"/>
</dbReference>
<dbReference type="EMBL" id="JBEPLJ010000003">
    <property type="protein sequence ID" value="MET3585018.1"/>
    <property type="molecule type" value="Genomic_DNA"/>
</dbReference>
<protein>
    <recommendedName>
        <fullName evidence="3">PilZ domain-containing protein</fullName>
    </recommendedName>
</protein>
<sequence>MGTDTGGVIRDLSPRGAAVDPQGYFHGIVGRTVTLRCDGLCTVEVKFRWFRNCRIGVEFDGCSNTAAKVHAYSKYFHREAILQPA</sequence>
<proteinExistence type="predicted"/>
<reference evidence="1 2" key="1">
    <citation type="submission" date="2024-06" db="EMBL/GenBank/DDBJ databases">
        <title>Genomic Encyclopedia of Type Strains, Phase IV (KMG-IV): sequencing the most valuable type-strain genomes for metagenomic binning, comparative biology and taxonomic classification.</title>
        <authorList>
            <person name="Goeker M."/>
        </authorList>
    </citation>
    <scope>NUCLEOTIDE SEQUENCE [LARGE SCALE GENOMIC DNA]</scope>
    <source>
        <strain evidence="1 2">DSM 105042</strain>
    </source>
</reference>
<evidence type="ECO:0008006" key="3">
    <source>
        <dbReference type="Google" id="ProtNLM"/>
    </source>
</evidence>
<keyword evidence="2" id="KW-1185">Reference proteome</keyword>
<dbReference type="Proteomes" id="UP001549031">
    <property type="component" value="Unassembled WGS sequence"/>
</dbReference>
<comment type="caution">
    <text evidence="1">The sequence shown here is derived from an EMBL/GenBank/DDBJ whole genome shotgun (WGS) entry which is preliminary data.</text>
</comment>
<name>A0ABV2H3B1_9HYPH</name>